<evidence type="ECO:0000256" key="4">
    <source>
        <dbReference type="ARBA" id="ARBA00022475"/>
    </source>
</evidence>
<organism evidence="9 10">
    <name type="scientific">Anaerocolumna sedimenticola</name>
    <dbReference type="NCBI Taxonomy" id="2696063"/>
    <lineage>
        <taxon>Bacteria</taxon>
        <taxon>Bacillati</taxon>
        <taxon>Bacillota</taxon>
        <taxon>Clostridia</taxon>
        <taxon>Lachnospirales</taxon>
        <taxon>Lachnospiraceae</taxon>
        <taxon>Anaerocolumna</taxon>
    </lineage>
</organism>
<keyword evidence="3" id="KW-0813">Transport</keyword>
<feature type="transmembrane region" description="Helical" evidence="8">
    <location>
        <begin position="292"/>
        <end position="310"/>
    </location>
</feature>
<dbReference type="CDD" id="cd06550">
    <property type="entry name" value="TM_ABC_iron-siderophores_like"/>
    <property type="match status" value="1"/>
</dbReference>
<keyword evidence="6 8" id="KW-1133">Transmembrane helix</keyword>
<keyword evidence="10" id="KW-1185">Reference proteome</keyword>
<dbReference type="SUPFAM" id="SSF81345">
    <property type="entry name" value="ABC transporter involved in vitamin B12 uptake, BtuC"/>
    <property type="match status" value="1"/>
</dbReference>
<dbReference type="EMBL" id="CP048000">
    <property type="protein sequence ID" value="QHQ63735.1"/>
    <property type="molecule type" value="Genomic_DNA"/>
</dbReference>
<feature type="transmembrane region" description="Helical" evidence="8">
    <location>
        <begin position="70"/>
        <end position="91"/>
    </location>
</feature>
<dbReference type="GO" id="GO:0022857">
    <property type="term" value="F:transmembrane transporter activity"/>
    <property type="evidence" value="ECO:0007669"/>
    <property type="project" value="InterPro"/>
</dbReference>
<feature type="transmembrane region" description="Helical" evidence="8">
    <location>
        <begin position="322"/>
        <end position="339"/>
    </location>
</feature>
<dbReference type="PANTHER" id="PTHR30472:SF25">
    <property type="entry name" value="ABC TRANSPORTER PERMEASE PROTEIN MJ0876-RELATED"/>
    <property type="match status" value="1"/>
</dbReference>
<evidence type="ECO:0000256" key="7">
    <source>
        <dbReference type="ARBA" id="ARBA00023136"/>
    </source>
</evidence>
<dbReference type="GO" id="GO:0005886">
    <property type="term" value="C:plasma membrane"/>
    <property type="evidence" value="ECO:0007669"/>
    <property type="project" value="UniProtKB-SubCell"/>
</dbReference>
<feature type="transmembrane region" description="Helical" evidence="8">
    <location>
        <begin position="160"/>
        <end position="183"/>
    </location>
</feature>
<keyword evidence="7 8" id="KW-0472">Membrane</keyword>
<dbReference type="Gene3D" id="1.10.3470.10">
    <property type="entry name" value="ABC transporter involved in vitamin B12 uptake, BtuC"/>
    <property type="match status" value="1"/>
</dbReference>
<evidence type="ECO:0000256" key="8">
    <source>
        <dbReference type="SAM" id="Phobius"/>
    </source>
</evidence>
<dbReference type="KEGG" id="anr:Ana3638_12940"/>
<comment type="similarity">
    <text evidence="2">Belongs to the binding-protein-dependent transport system permease family. FecCD subfamily.</text>
</comment>
<dbReference type="InterPro" id="IPR000522">
    <property type="entry name" value="ABC_transptr_permease_BtuC"/>
</dbReference>
<reference evidence="9 10" key="1">
    <citation type="submission" date="2020-01" db="EMBL/GenBank/DDBJ databases">
        <title>Genome analysis of Anaerocolumna sp. CBA3638.</title>
        <authorList>
            <person name="Kim J."/>
            <person name="Roh S.W."/>
        </authorList>
    </citation>
    <scope>NUCLEOTIDE SEQUENCE [LARGE SCALE GENOMIC DNA]</scope>
    <source>
        <strain evidence="9 10">CBA3638</strain>
    </source>
</reference>
<proteinExistence type="inferred from homology"/>
<feature type="transmembrane region" description="Helical" evidence="8">
    <location>
        <begin position="251"/>
        <end position="280"/>
    </location>
</feature>
<evidence type="ECO:0000256" key="3">
    <source>
        <dbReference type="ARBA" id="ARBA00022448"/>
    </source>
</evidence>
<dbReference type="InterPro" id="IPR037294">
    <property type="entry name" value="ABC_BtuC-like"/>
</dbReference>
<accession>A0A6P1TWD8</accession>
<feature type="transmembrane region" description="Helical" evidence="8">
    <location>
        <begin position="125"/>
        <end position="148"/>
    </location>
</feature>
<evidence type="ECO:0000256" key="6">
    <source>
        <dbReference type="ARBA" id="ARBA00022989"/>
    </source>
</evidence>
<dbReference type="Pfam" id="PF01032">
    <property type="entry name" value="FecCD"/>
    <property type="match status" value="1"/>
</dbReference>
<evidence type="ECO:0000313" key="10">
    <source>
        <dbReference type="Proteomes" id="UP000464314"/>
    </source>
</evidence>
<protein>
    <submittedName>
        <fullName evidence="9">Iron chelate uptake ABC transporter family permease subunit</fullName>
    </submittedName>
</protein>
<evidence type="ECO:0000256" key="2">
    <source>
        <dbReference type="ARBA" id="ARBA00007935"/>
    </source>
</evidence>
<keyword evidence="4" id="KW-1003">Cell membrane</keyword>
<dbReference type="Proteomes" id="UP000464314">
    <property type="component" value="Chromosome"/>
</dbReference>
<dbReference type="AlphaFoldDB" id="A0A6P1TWD8"/>
<name>A0A6P1TWD8_9FIRM</name>
<feature type="transmembrane region" description="Helical" evidence="8">
    <location>
        <begin position="98"/>
        <end position="119"/>
    </location>
</feature>
<comment type="subcellular location">
    <subcellularLocation>
        <location evidence="1">Cell membrane</location>
        <topology evidence="1">Multi-pass membrane protein</topology>
    </subcellularLocation>
</comment>
<dbReference type="GO" id="GO:0033214">
    <property type="term" value="P:siderophore-iron import into cell"/>
    <property type="evidence" value="ECO:0007669"/>
    <property type="project" value="TreeGrafter"/>
</dbReference>
<evidence type="ECO:0000256" key="5">
    <source>
        <dbReference type="ARBA" id="ARBA00022692"/>
    </source>
</evidence>
<keyword evidence="5 8" id="KW-0812">Transmembrane</keyword>
<dbReference type="PANTHER" id="PTHR30472">
    <property type="entry name" value="FERRIC ENTEROBACTIN TRANSPORT SYSTEM PERMEASE PROTEIN"/>
    <property type="match status" value="1"/>
</dbReference>
<feature type="transmembrane region" description="Helical" evidence="8">
    <location>
        <begin position="203"/>
        <end position="223"/>
    </location>
</feature>
<gene>
    <name evidence="9" type="ORF">Ana3638_12940</name>
</gene>
<dbReference type="FunFam" id="1.10.3470.10:FF:000001">
    <property type="entry name" value="Vitamin B12 ABC transporter permease BtuC"/>
    <property type="match status" value="1"/>
</dbReference>
<evidence type="ECO:0000313" key="9">
    <source>
        <dbReference type="EMBL" id="QHQ63735.1"/>
    </source>
</evidence>
<evidence type="ECO:0000256" key="1">
    <source>
        <dbReference type="ARBA" id="ARBA00004651"/>
    </source>
</evidence>
<sequence>MGVYVITIFLLLAAIIFSLCFSASVGQADVPLRQTYEILVNKISGGVLGSLNDIPNSFVNIVWQVRIPRVIFAVFIGMALAVSGAVMQALVQNPLADPYILGISSGSSLGATFAILIGFGGGSIFSQFGLAFSAFIGAVIASLAVLLLSSVGGRMTSMKLVLSGSVISALCSSFSSIIVYFANNAEGMKTVTFWAMGSLAASSWSKVPILIITVSGITVFFLFQHRILNTMLLGDEAAATLGIPLSKYRRFYMLLTSLLTGVVVAYSGMIGFIGLIIPHIVRGFIGSDHKRLVLTTALIGSLFLIWADVISRVIVENVELPIGIITSIIGAPMFIYIIVKRGYNFGG</sequence>